<keyword evidence="1 4" id="KW-0808">Transferase</keyword>
<accession>E1QEJ9</accession>
<feature type="domain" description="Glycosyltransferase subfamily 4-like N-terminal" evidence="3">
    <location>
        <begin position="59"/>
        <end position="169"/>
    </location>
</feature>
<evidence type="ECO:0000256" key="1">
    <source>
        <dbReference type="ARBA" id="ARBA00022679"/>
    </source>
</evidence>
<dbReference type="HOGENOM" id="CLU_009583_27_6_7"/>
<dbReference type="RefSeq" id="WP_013257440.1">
    <property type="nucleotide sequence ID" value="NC_014365.1"/>
</dbReference>
<dbReference type="InterPro" id="IPR028098">
    <property type="entry name" value="Glyco_trans_4-like_N"/>
</dbReference>
<dbReference type="PANTHER" id="PTHR46401">
    <property type="entry name" value="GLYCOSYLTRANSFERASE WBBK-RELATED"/>
    <property type="match status" value="1"/>
</dbReference>
<dbReference type="Gene3D" id="3.40.50.2000">
    <property type="entry name" value="Glycogen Phosphorylase B"/>
    <property type="match status" value="2"/>
</dbReference>
<evidence type="ECO:0000313" key="5">
    <source>
        <dbReference type="Proteomes" id="UP000009047"/>
    </source>
</evidence>
<proteinExistence type="predicted"/>
<gene>
    <name evidence="4" type="ordered locus">Deba_0613</name>
</gene>
<evidence type="ECO:0000259" key="3">
    <source>
        <dbReference type="Pfam" id="PF13439"/>
    </source>
</evidence>
<dbReference type="Pfam" id="PF13439">
    <property type="entry name" value="Glyco_transf_4"/>
    <property type="match status" value="1"/>
</dbReference>
<dbReference type="OrthoDB" id="9767517at2"/>
<keyword evidence="5" id="KW-1185">Reference proteome</keyword>
<sequence length="378" mass="41380">MRICLDIRALTPRPTGVGNYILGLLEGFKRVAPTQEICLLARLDNLTCLPGLPNGKLIRAAFAHESHPLGDAWEHLFLPRRLKKDGVDLLHGPAMLAPFDGRGLAVVATVHDLVPFTHPETVPPKYASYMRWHLGRLARSRAWFIAPSQATADELQEILNVDPARVTVVAEAARAAFRVIDDRQALEAARYRLGLDGPFVLYVGNIEPRKNLARLIPAFLRAADQVLPQCKLVITGQRAWLAQRLKSQLGAALDDKRLVFTGYVPDDELPLLMNLALAFAFPTLHEGFGLPALEALACGAPLLAGAVGAVPEVVGQAAVLVDPHSDEAIAQGLARLMQDESLRRQLAQAGPERAARFSWDQAARQTLDVYHRACREEA</sequence>
<dbReference type="InterPro" id="IPR001296">
    <property type="entry name" value="Glyco_trans_1"/>
</dbReference>
<dbReference type="CDD" id="cd03809">
    <property type="entry name" value="GT4_MtfB-like"/>
    <property type="match status" value="1"/>
</dbReference>
<dbReference type="FunFam" id="3.40.50.2000:FF:000119">
    <property type="entry name" value="Glycosyl transferase group 1"/>
    <property type="match status" value="1"/>
</dbReference>
<dbReference type="GO" id="GO:0009103">
    <property type="term" value="P:lipopolysaccharide biosynthetic process"/>
    <property type="evidence" value="ECO:0007669"/>
    <property type="project" value="TreeGrafter"/>
</dbReference>
<dbReference type="Proteomes" id="UP000009047">
    <property type="component" value="Chromosome"/>
</dbReference>
<evidence type="ECO:0000313" key="4">
    <source>
        <dbReference type="EMBL" id="ADK83985.1"/>
    </source>
</evidence>
<dbReference type="STRING" id="644282.Deba_0613"/>
<reference evidence="4 5" key="1">
    <citation type="journal article" date="2010" name="Stand. Genomic Sci.">
        <title>Complete genome sequence of Desulfarculus baarsii type strain (2st14).</title>
        <authorList>
            <person name="Sun H."/>
            <person name="Spring S."/>
            <person name="Lapidus A."/>
            <person name="Davenport K."/>
            <person name="Del Rio T.G."/>
            <person name="Tice H."/>
            <person name="Nolan M."/>
            <person name="Copeland A."/>
            <person name="Cheng J.F."/>
            <person name="Lucas S."/>
            <person name="Tapia R."/>
            <person name="Goodwin L."/>
            <person name="Pitluck S."/>
            <person name="Ivanova N."/>
            <person name="Pagani I."/>
            <person name="Mavromatis K."/>
            <person name="Ovchinnikova G."/>
            <person name="Pati A."/>
            <person name="Chen A."/>
            <person name="Palaniappan K."/>
            <person name="Hauser L."/>
            <person name="Chang Y.J."/>
            <person name="Jeffries C.D."/>
            <person name="Detter J.C."/>
            <person name="Han C."/>
            <person name="Rohde M."/>
            <person name="Brambilla E."/>
            <person name="Goker M."/>
            <person name="Woyke T."/>
            <person name="Bristow J."/>
            <person name="Eisen J.A."/>
            <person name="Markowitz V."/>
            <person name="Hugenholtz P."/>
            <person name="Kyrpides N.C."/>
            <person name="Klenk H.P."/>
            <person name="Land M."/>
        </authorList>
    </citation>
    <scope>NUCLEOTIDE SEQUENCE [LARGE SCALE GENOMIC DNA]</scope>
    <source>
        <strain evidence="5">ATCC 33931 / DSM 2075 / LMG 7858 / VKM B-1802 / 2st14</strain>
    </source>
</reference>
<evidence type="ECO:0000259" key="2">
    <source>
        <dbReference type="Pfam" id="PF00534"/>
    </source>
</evidence>
<name>E1QEJ9_DESB2</name>
<dbReference type="GO" id="GO:0016757">
    <property type="term" value="F:glycosyltransferase activity"/>
    <property type="evidence" value="ECO:0007669"/>
    <property type="project" value="InterPro"/>
</dbReference>
<dbReference type="eggNOG" id="COG0438">
    <property type="taxonomic scope" value="Bacteria"/>
</dbReference>
<protein>
    <submittedName>
        <fullName evidence="4">Glycosyl transferase group 1</fullName>
    </submittedName>
</protein>
<dbReference type="EMBL" id="CP002085">
    <property type="protein sequence ID" value="ADK83985.1"/>
    <property type="molecule type" value="Genomic_DNA"/>
</dbReference>
<dbReference type="Pfam" id="PF00534">
    <property type="entry name" value="Glycos_transf_1"/>
    <property type="match status" value="1"/>
</dbReference>
<dbReference type="AlphaFoldDB" id="E1QEJ9"/>
<dbReference type="SUPFAM" id="SSF53756">
    <property type="entry name" value="UDP-Glycosyltransferase/glycogen phosphorylase"/>
    <property type="match status" value="1"/>
</dbReference>
<dbReference type="KEGG" id="dbr:Deba_0613"/>
<dbReference type="CAZy" id="GT4">
    <property type="family name" value="Glycosyltransferase Family 4"/>
</dbReference>
<organism evidence="4 5">
    <name type="scientific">Desulfarculus baarsii (strain ATCC 33931 / DSM 2075 / LMG 7858 / VKM B-1802 / 2st14)</name>
    <dbReference type="NCBI Taxonomy" id="644282"/>
    <lineage>
        <taxon>Bacteria</taxon>
        <taxon>Pseudomonadati</taxon>
        <taxon>Thermodesulfobacteriota</taxon>
        <taxon>Desulfarculia</taxon>
        <taxon>Desulfarculales</taxon>
        <taxon>Desulfarculaceae</taxon>
        <taxon>Desulfarculus</taxon>
    </lineage>
</organism>
<dbReference type="PANTHER" id="PTHR46401:SF2">
    <property type="entry name" value="GLYCOSYLTRANSFERASE WBBK-RELATED"/>
    <property type="match status" value="1"/>
</dbReference>
<feature type="domain" description="Glycosyl transferase family 1" evidence="2">
    <location>
        <begin position="194"/>
        <end position="352"/>
    </location>
</feature>